<evidence type="ECO:0000256" key="2">
    <source>
        <dbReference type="ARBA" id="ARBA00010333"/>
    </source>
</evidence>
<feature type="domain" description="Solute-binding protein family 3/N-terminal" evidence="5">
    <location>
        <begin position="4"/>
        <end position="224"/>
    </location>
</feature>
<evidence type="ECO:0000256" key="1">
    <source>
        <dbReference type="ARBA" id="ARBA00004196"/>
    </source>
</evidence>
<accession>A0A4V3C3T1</accession>
<organism evidence="7 8">
    <name type="scientific">Pedobacter duraquae</name>
    <dbReference type="NCBI Taxonomy" id="425511"/>
    <lineage>
        <taxon>Bacteria</taxon>
        <taxon>Pseudomonadati</taxon>
        <taxon>Bacteroidota</taxon>
        <taxon>Sphingobacteriia</taxon>
        <taxon>Sphingobacteriales</taxon>
        <taxon>Sphingobacteriaceae</taxon>
        <taxon>Pedobacter</taxon>
    </lineage>
</organism>
<dbReference type="AlphaFoldDB" id="A0A4V3C3T1"/>
<protein>
    <submittedName>
        <fullName evidence="7">ABC-type amino acid transport substrate-binding protein</fullName>
    </submittedName>
</protein>
<evidence type="ECO:0000259" key="6">
    <source>
        <dbReference type="SMART" id="SM00079"/>
    </source>
</evidence>
<dbReference type="PANTHER" id="PTHR35936:SF19">
    <property type="entry name" value="AMINO-ACID-BINDING PROTEIN YXEM-RELATED"/>
    <property type="match status" value="1"/>
</dbReference>
<keyword evidence="8" id="KW-1185">Reference proteome</keyword>
<dbReference type="OrthoDB" id="8613538at2"/>
<comment type="subcellular location">
    <subcellularLocation>
        <location evidence="1">Cell envelope</location>
    </subcellularLocation>
</comment>
<sequence length="226" mass="26049">MKRVLKVGIDSAAPFPMHTDYNSSIFEGFEVDLLKVIAEHLDLEVHYEVSLWKNILKQLYKGELDMICSAVTMTASRQRILEFSEPYLQFRLCAVVKDNEHLYETANFKNKIIGVRVATEAEKYIMDQFPNYILVHADTNKELYEQLLKGKIDVLIDDSPIAGGFLKKHPSLKIGLFLPDTDSHYAIAMRKGDVKLKNEINEVLRAMKKSGTYQNIFTKWFTQIQL</sequence>
<dbReference type="GO" id="GO:0015276">
    <property type="term" value="F:ligand-gated monoatomic ion channel activity"/>
    <property type="evidence" value="ECO:0007669"/>
    <property type="project" value="InterPro"/>
</dbReference>
<dbReference type="SUPFAM" id="SSF53850">
    <property type="entry name" value="Periplasmic binding protein-like II"/>
    <property type="match status" value="1"/>
</dbReference>
<dbReference type="SMART" id="SM00062">
    <property type="entry name" value="PBPb"/>
    <property type="match status" value="1"/>
</dbReference>
<dbReference type="GO" id="GO:0016020">
    <property type="term" value="C:membrane"/>
    <property type="evidence" value="ECO:0007669"/>
    <property type="project" value="InterPro"/>
</dbReference>
<evidence type="ECO:0000256" key="4">
    <source>
        <dbReference type="RuleBase" id="RU003744"/>
    </source>
</evidence>
<keyword evidence="3" id="KW-0732">Signal</keyword>
<dbReference type="Gene3D" id="3.40.190.10">
    <property type="entry name" value="Periplasmic binding protein-like II"/>
    <property type="match status" value="2"/>
</dbReference>
<dbReference type="EMBL" id="SNWM01000002">
    <property type="protein sequence ID" value="TDO23268.1"/>
    <property type="molecule type" value="Genomic_DNA"/>
</dbReference>
<feature type="domain" description="Ionotropic glutamate receptor C-terminal" evidence="6">
    <location>
        <begin position="4"/>
        <end position="223"/>
    </location>
</feature>
<evidence type="ECO:0000313" key="8">
    <source>
        <dbReference type="Proteomes" id="UP000295499"/>
    </source>
</evidence>
<comment type="similarity">
    <text evidence="2 4">Belongs to the bacterial solute-binding protein 3 family.</text>
</comment>
<dbReference type="InterPro" id="IPR018313">
    <property type="entry name" value="SBP_3_CS"/>
</dbReference>
<dbReference type="PANTHER" id="PTHR35936">
    <property type="entry name" value="MEMBRANE-BOUND LYTIC MUREIN TRANSGLYCOSYLASE F"/>
    <property type="match status" value="1"/>
</dbReference>
<comment type="caution">
    <text evidence="7">The sequence shown here is derived from an EMBL/GenBank/DDBJ whole genome shotgun (WGS) entry which is preliminary data.</text>
</comment>
<gene>
    <name evidence="7" type="ORF">CLV32_2257</name>
</gene>
<evidence type="ECO:0000259" key="5">
    <source>
        <dbReference type="SMART" id="SM00062"/>
    </source>
</evidence>
<dbReference type="Proteomes" id="UP000295499">
    <property type="component" value="Unassembled WGS sequence"/>
</dbReference>
<dbReference type="RefSeq" id="WP_133555319.1">
    <property type="nucleotide sequence ID" value="NZ_SNWM01000002.1"/>
</dbReference>
<dbReference type="CDD" id="cd13530">
    <property type="entry name" value="PBP2_peptides_like"/>
    <property type="match status" value="1"/>
</dbReference>
<name>A0A4V3C3T1_9SPHI</name>
<dbReference type="Pfam" id="PF00497">
    <property type="entry name" value="SBP_bac_3"/>
    <property type="match status" value="1"/>
</dbReference>
<dbReference type="InterPro" id="IPR001638">
    <property type="entry name" value="Solute-binding_3/MltF_N"/>
</dbReference>
<dbReference type="GO" id="GO:0030313">
    <property type="term" value="C:cell envelope"/>
    <property type="evidence" value="ECO:0007669"/>
    <property type="project" value="UniProtKB-SubCell"/>
</dbReference>
<evidence type="ECO:0000313" key="7">
    <source>
        <dbReference type="EMBL" id="TDO23268.1"/>
    </source>
</evidence>
<dbReference type="SMART" id="SM00079">
    <property type="entry name" value="PBPe"/>
    <property type="match status" value="1"/>
</dbReference>
<evidence type="ECO:0000256" key="3">
    <source>
        <dbReference type="ARBA" id="ARBA00022729"/>
    </source>
</evidence>
<proteinExistence type="inferred from homology"/>
<dbReference type="PROSITE" id="PS01039">
    <property type="entry name" value="SBP_BACTERIAL_3"/>
    <property type="match status" value="1"/>
</dbReference>
<dbReference type="InterPro" id="IPR001320">
    <property type="entry name" value="Iontro_rcpt_C"/>
</dbReference>
<reference evidence="7 8" key="1">
    <citation type="submission" date="2019-03" db="EMBL/GenBank/DDBJ databases">
        <title>Genomic Encyclopedia of Archaeal and Bacterial Type Strains, Phase II (KMG-II): from individual species to whole genera.</title>
        <authorList>
            <person name="Goeker M."/>
        </authorList>
    </citation>
    <scope>NUCLEOTIDE SEQUENCE [LARGE SCALE GENOMIC DNA]</scope>
    <source>
        <strain evidence="7 8">DSM 19034</strain>
    </source>
</reference>